<dbReference type="EMBL" id="PDUG01000004">
    <property type="protein sequence ID" value="PIC37736.1"/>
    <property type="molecule type" value="Genomic_DNA"/>
</dbReference>
<feature type="compositionally biased region" description="Low complexity" evidence="1">
    <location>
        <begin position="357"/>
        <end position="371"/>
    </location>
</feature>
<feature type="compositionally biased region" description="Basic and acidic residues" evidence="1">
    <location>
        <begin position="401"/>
        <end position="415"/>
    </location>
</feature>
<keyword evidence="4" id="KW-1185">Reference proteome</keyword>
<feature type="compositionally biased region" description="Polar residues" evidence="1">
    <location>
        <begin position="517"/>
        <end position="526"/>
    </location>
</feature>
<feature type="region of interest" description="Disordered" evidence="1">
    <location>
        <begin position="509"/>
        <end position="541"/>
    </location>
</feature>
<feature type="region of interest" description="Disordered" evidence="1">
    <location>
        <begin position="584"/>
        <end position="625"/>
    </location>
</feature>
<evidence type="ECO:0000313" key="4">
    <source>
        <dbReference type="Proteomes" id="UP000230233"/>
    </source>
</evidence>
<gene>
    <name evidence="3" type="primary">Cni-K08E7.5</name>
    <name evidence="3" type="synonym">Cnig_chr_IV.g16263</name>
    <name evidence="3" type="ORF">B9Z55_016263</name>
</gene>
<dbReference type="OrthoDB" id="5853700at2759"/>
<feature type="signal peptide" evidence="2">
    <location>
        <begin position="1"/>
        <end position="21"/>
    </location>
</feature>
<comment type="caution">
    <text evidence="3">The sequence shown here is derived from an EMBL/GenBank/DDBJ whole genome shotgun (WGS) entry which is preliminary data.</text>
</comment>
<protein>
    <submittedName>
        <fullName evidence="3">Uncharacterized protein</fullName>
    </submittedName>
</protein>
<dbReference type="Proteomes" id="UP000230233">
    <property type="component" value="Chromosome IV"/>
</dbReference>
<feature type="compositionally biased region" description="Polar residues" evidence="1">
    <location>
        <begin position="416"/>
        <end position="437"/>
    </location>
</feature>
<dbReference type="AlphaFoldDB" id="A0A2G5UEU4"/>
<proteinExistence type="predicted"/>
<feature type="region of interest" description="Disordered" evidence="1">
    <location>
        <begin position="61"/>
        <end position="484"/>
    </location>
</feature>
<evidence type="ECO:0000256" key="2">
    <source>
        <dbReference type="SAM" id="SignalP"/>
    </source>
</evidence>
<feature type="compositionally biased region" description="Polar residues" evidence="1">
    <location>
        <begin position="459"/>
        <end position="484"/>
    </location>
</feature>
<feature type="compositionally biased region" description="Polar residues" evidence="1">
    <location>
        <begin position="289"/>
        <end position="303"/>
    </location>
</feature>
<feature type="compositionally biased region" description="Pro residues" evidence="1">
    <location>
        <begin position="205"/>
        <end position="228"/>
    </location>
</feature>
<evidence type="ECO:0000256" key="1">
    <source>
        <dbReference type="SAM" id="MobiDB-lite"/>
    </source>
</evidence>
<keyword evidence="2" id="KW-0732">Signal</keyword>
<evidence type="ECO:0000313" key="3">
    <source>
        <dbReference type="EMBL" id="PIC37736.1"/>
    </source>
</evidence>
<accession>A0A2G5UEU4</accession>
<feature type="compositionally biased region" description="Polar residues" evidence="1">
    <location>
        <begin position="311"/>
        <end position="324"/>
    </location>
</feature>
<organism evidence="3 4">
    <name type="scientific">Caenorhabditis nigoni</name>
    <dbReference type="NCBI Taxonomy" id="1611254"/>
    <lineage>
        <taxon>Eukaryota</taxon>
        <taxon>Metazoa</taxon>
        <taxon>Ecdysozoa</taxon>
        <taxon>Nematoda</taxon>
        <taxon>Chromadorea</taxon>
        <taxon>Rhabditida</taxon>
        <taxon>Rhabditina</taxon>
        <taxon>Rhabditomorpha</taxon>
        <taxon>Rhabditoidea</taxon>
        <taxon>Rhabditidae</taxon>
        <taxon>Peloderinae</taxon>
        <taxon>Caenorhabditis</taxon>
    </lineage>
</organism>
<name>A0A2G5UEU4_9PELO</name>
<sequence>MRRTIFSVFLVVFLLKRHVSGYASAPGTYPQEEMNAGNDLEVPKNPYQSAWTGYEFYYEKEPKKNPSSGDSGKMPAFQSIEEVSSDRESPADPQNLAYQASGSEGGPPVKHTSTSVAPEPVEEKVTEKVLVSPSSSIKDVPVTTIAPIFTNVTVSTSPTPSLSSNPPSPIDPESGSDQLAADETLYGGDPEPEKKETDKGSITTIPPPVFPPKPSISRDPPPPPPAPRNLPTMLIEKKNGGTSEDSHESGYGPENPRSSKWSEKKGRAPGTEPKASVGSNSDAAGDQKSFISNSNSAEQTGYENSPEKSSKLSVSLEHTYQGSKPATPYSENYGYPENVGSSKSSHQRPTANPINAESSESSSYPGSSGSSLQLPDFRGTPSRSTPLERPGSKTVPTYKDLNVKKAYPKESESHKSVNIPTYSAGSLHTVPTITGSPGANDYAENESQANPLVPGSSRIYPTQETRPSIHQSHSNPPITNLHNPSVSQALGFQRKTQIPEAQIDYGTIPSDLILPDSHNNQGTLNHGNAPGSEPSLEHPAPQSVQTYMPDVVDYDNHIDKLPKSTSPTKEDVWNYSNSNNAISARNPYDHFGTARHHTAPPSPHQSLSQKHFTHGSFEEDPSDEMDGGYGNNDVIVVPLRSSASSSHSTASTTSNTEVRAQISEIDRIAESFENSAREPVEYEQKITSESSKGITVEAGKEIMKHLGRKSRKCCSCCDEKQSVSRNIETKVDPHHVQQAVDPSRQLGERDPVENYVPLQSTVGGNAYVQQPAAPPPQQTYYQQPFQQYQSQYPQSYPYQQPSSCGCQPQPQNCCAPPAPCCLPTIPCCPPIPCCPQPKICCQPTPICLPPQQCCSINFKLPTIPICGRACPSCPCRRRVHKSRRLKRHAISSSCHQCSAAGEPWKSVLHQHREKRAAPGCSSGFSTMQQNSCGTCGASNLRSPRVKRMGCLPCLGRKKRDTEENTHIRVKRMGCLPCLNGRKKRSALSSGCSQCNSLGHLFNRYKRSLFGCSPCTSQPSCGCQGRKKRSLTVKMVKRAPEQCDATCCDYSRCQNRQKKETLVPFM</sequence>
<reference evidence="4" key="1">
    <citation type="submission" date="2017-10" db="EMBL/GenBank/DDBJ databases">
        <title>Rapid genome shrinkage in a self-fertile nematode reveals novel sperm competition proteins.</title>
        <authorList>
            <person name="Yin D."/>
            <person name="Schwarz E.M."/>
            <person name="Thomas C.G."/>
            <person name="Felde R.L."/>
            <person name="Korf I.F."/>
            <person name="Cutter A.D."/>
            <person name="Schartner C.M."/>
            <person name="Ralston E.J."/>
            <person name="Meyer B.J."/>
            <person name="Haag E.S."/>
        </authorList>
    </citation>
    <scope>NUCLEOTIDE SEQUENCE [LARGE SCALE GENOMIC DNA]</scope>
    <source>
        <strain evidence="4">JU1422</strain>
    </source>
</reference>
<feature type="compositionally biased region" description="Basic and acidic residues" evidence="1">
    <location>
        <begin position="235"/>
        <end position="248"/>
    </location>
</feature>
<feature type="compositionally biased region" description="Polar residues" evidence="1">
    <location>
        <begin position="339"/>
        <end position="356"/>
    </location>
</feature>
<feature type="compositionally biased region" description="Low complexity" evidence="1">
    <location>
        <begin position="150"/>
        <end position="165"/>
    </location>
</feature>
<feature type="chain" id="PRO_5013747711" evidence="2">
    <location>
        <begin position="22"/>
        <end position="1065"/>
    </location>
</feature>
<dbReference type="STRING" id="1611254.A0A2G5UEU4"/>